<dbReference type="GO" id="GO:0006508">
    <property type="term" value="P:proteolysis"/>
    <property type="evidence" value="ECO:0007669"/>
    <property type="project" value="UniProtKB-KW"/>
</dbReference>
<organism evidence="6 7">
    <name type="scientific">Janibacter cremeus</name>
    <dbReference type="NCBI Taxonomy" id="1285192"/>
    <lineage>
        <taxon>Bacteria</taxon>
        <taxon>Bacillati</taxon>
        <taxon>Actinomycetota</taxon>
        <taxon>Actinomycetes</taxon>
        <taxon>Micrococcales</taxon>
        <taxon>Intrasporangiaceae</taxon>
        <taxon>Janibacter</taxon>
    </lineage>
</organism>
<evidence type="ECO:0000313" key="7">
    <source>
        <dbReference type="Proteomes" id="UP000554054"/>
    </source>
</evidence>
<dbReference type="EMBL" id="JACCAE010000001">
    <property type="protein sequence ID" value="NYF97507.1"/>
    <property type="molecule type" value="Genomic_DNA"/>
</dbReference>
<gene>
    <name evidence="6" type="ORF">BJY20_000899</name>
</gene>
<dbReference type="SUPFAM" id="SSF50156">
    <property type="entry name" value="PDZ domain-like"/>
    <property type="match status" value="1"/>
</dbReference>
<dbReference type="PANTHER" id="PTHR43343">
    <property type="entry name" value="PEPTIDASE S12"/>
    <property type="match status" value="1"/>
</dbReference>
<dbReference type="PROSITE" id="PS50106">
    <property type="entry name" value="PDZ"/>
    <property type="match status" value="1"/>
</dbReference>
<dbReference type="AlphaFoldDB" id="A0A852VK73"/>
<dbReference type="InterPro" id="IPR009003">
    <property type="entry name" value="Peptidase_S1_PA"/>
</dbReference>
<keyword evidence="7" id="KW-1185">Reference proteome</keyword>
<dbReference type="EC" id="3.4.21.-" evidence="6"/>
<dbReference type="Gene3D" id="2.40.10.120">
    <property type="match status" value="1"/>
</dbReference>
<keyword evidence="1 6" id="KW-0645">Protease</keyword>
<dbReference type="PANTHER" id="PTHR43343:SF3">
    <property type="entry name" value="PROTEASE DO-LIKE 8, CHLOROPLASTIC"/>
    <property type="match status" value="1"/>
</dbReference>
<dbReference type="Gene3D" id="2.30.42.10">
    <property type="match status" value="1"/>
</dbReference>
<comment type="caution">
    <text evidence="6">The sequence shown here is derived from an EMBL/GenBank/DDBJ whole genome shotgun (WGS) entry which is preliminary data.</text>
</comment>
<feature type="transmembrane region" description="Helical" evidence="4">
    <location>
        <begin position="123"/>
        <end position="143"/>
    </location>
</feature>
<accession>A0A852VK73</accession>
<dbReference type="InterPro" id="IPR001940">
    <property type="entry name" value="Peptidase_S1C"/>
</dbReference>
<keyword evidence="4" id="KW-0472">Membrane</keyword>
<dbReference type="GO" id="GO:0004252">
    <property type="term" value="F:serine-type endopeptidase activity"/>
    <property type="evidence" value="ECO:0007669"/>
    <property type="project" value="InterPro"/>
</dbReference>
<keyword evidence="4" id="KW-1133">Transmembrane helix</keyword>
<reference evidence="6 7" key="1">
    <citation type="submission" date="2020-07" db="EMBL/GenBank/DDBJ databases">
        <title>Sequencing the genomes of 1000 actinobacteria strains.</title>
        <authorList>
            <person name="Klenk H.-P."/>
        </authorList>
    </citation>
    <scope>NUCLEOTIDE SEQUENCE [LARGE SCALE GENOMIC DNA]</scope>
    <source>
        <strain evidence="6 7">DSM 26154</strain>
    </source>
</reference>
<keyword evidence="4" id="KW-0812">Transmembrane</keyword>
<dbReference type="InterPro" id="IPR051201">
    <property type="entry name" value="Chloro_Bact_Ser_Proteases"/>
</dbReference>
<feature type="region of interest" description="Disordered" evidence="3">
    <location>
        <begin position="1"/>
        <end position="121"/>
    </location>
</feature>
<dbReference type="SMART" id="SM00228">
    <property type="entry name" value="PDZ"/>
    <property type="match status" value="1"/>
</dbReference>
<dbReference type="Proteomes" id="UP000554054">
    <property type="component" value="Unassembled WGS sequence"/>
</dbReference>
<feature type="compositionally biased region" description="Low complexity" evidence="3">
    <location>
        <begin position="45"/>
        <end position="100"/>
    </location>
</feature>
<dbReference type="InterPro" id="IPR001478">
    <property type="entry name" value="PDZ"/>
</dbReference>
<name>A0A852VK73_9MICO</name>
<protein>
    <submittedName>
        <fullName evidence="6">Putative serine protease PepD</fullName>
        <ecNumber evidence="6">3.4.21.-</ecNumber>
    </submittedName>
</protein>
<dbReference type="RefSeq" id="WP_246297102.1">
    <property type="nucleotide sequence ID" value="NZ_JACCAE010000001.1"/>
</dbReference>
<dbReference type="Pfam" id="PF13365">
    <property type="entry name" value="Trypsin_2"/>
    <property type="match status" value="1"/>
</dbReference>
<feature type="domain" description="PDZ" evidence="5">
    <location>
        <begin position="415"/>
        <end position="468"/>
    </location>
</feature>
<dbReference type="PRINTS" id="PR00834">
    <property type="entry name" value="PROTEASES2C"/>
</dbReference>
<feature type="compositionally biased region" description="Basic and acidic residues" evidence="3">
    <location>
        <begin position="1"/>
        <end position="16"/>
    </location>
</feature>
<keyword evidence="2 6" id="KW-0378">Hydrolase</keyword>
<evidence type="ECO:0000313" key="6">
    <source>
        <dbReference type="EMBL" id="NYF97507.1"/>
    </source>
</evidence>
<dbReference type="Pfam" id="PF13180">
    <property type="entry name" value="PDZ_2"/>
    <property type="match status" value="1"/>
</dbReference>
<dbReference type="InterPro" id="IPR036034">
    <property type="entry name" value="PDZ_sf"/>
</dbReference>
<dbReference type="SUPFAM" id="SSF50494">
    <property type="entry name" value="Trypsin-like serine proteases"/>
    <property type="match status" value="1"/>
</dbReference>
<evidence type="ECO:0000256" key="1">
    <source>
        <dbReference type="ARBA" id="ARBA00022670"/>
    </source>
</evidence>
<evidence type="ECO:0000256" key="2">
    <source>
        <dbReference type="ARBA" id="ARBA00022801"/>
    </source>
</evidence>
<evidence type="ECO:0000256" key="4">
    <source>
        <dbReference type="SAM" id="Phobius"/>
    </source>
</evidence>
<evidence type="ECO:0000259" key="5">
    <source>
        <dbReference type="PROSITE" id="PS50106"/>
    </source>
</evidence>
<sequence length="483" mass="49613">MSSPHQGDEPTPRDDSTEPMPSSPYLPYDSIGSQDQPGEGHHQQGHYGQPGQYDQGHYGQQADQYSQPGQYDQGYGQPGQYDQGHYGQQGHYGYAQHAHQPQGYPTSPGTPPSSTGRRRGPGWFGAGALALAAALVAGAIGGIGGGLITDLRDGGGGGPTIVQRDGNPGERPEGSVAAIAADAVPSVVTIRVSGSGGSGTGSGWVYDDQGHIVTNNHVVEAAGSSGKVRIELSDGSRREAELVGRDSAYDLAVLKVDPKGLEPIAIGSSDEVVVGDEVVAVGSPLGLGSTVTAGIVSALERPVAAGESGDESYISAIQTDTAINPGNSGGPLLNGDGNVIGVNSAIAQIPGQTSTSGSIGLGFAIPSDVVVRTVDQLIETGHAKHPIIGVSLDRRWQGEGAKVIEKGDMPGDQPSVIPGSPADKAGIEPGDVIVEMDGRRISDLDQLVVRIRAEAVGDKVTLKVLRDGDERELTMTLEAAEEN</sequence>
<evidence type="ECO:0000256" key="3">
    <source>
        <dbReference type="SAM" id="MobiDB-lite"/>
    </source>
</evidence>
<proteinExistence type="predicted"/>